<proteinExistence type="predicted"/>
<protein>
    <submittedName>
        <fullName evidence="1">IDP727</fullName>
    </submittedName>
</protein>
<organism evidence="1">
    <name type="scientific">Arundo donax</name>
    <name type="common">Giant reed</name>
    <name type="synonym">Donax arundinaceus</name>
    <dbReference type="NCBI Taxonomy" id="35708"/>
    <lineage>
        <taxon>Eukaryota</taxon>
        <taxon>Viridiplantae</taxon>
        <taxon>Streptophyta</taxon>
        <taxon>Embryophyta</taxon>
        <taxon>Tracheophyta</taxon>
        <taxon>Spermatophyta</taxon>
        <taxon>Magnoliopsida</taxon>
        <taxon>Liliopsida</taxon>
        <taxon>Poales</taxon>
        <taxon>Poaceae</taxon>
        <taxon>PACMAD clade</taxon>
        <taxon>Arundinoideae</taxon>
        <taxon>Arundineae</taxon>
        <taxon>Arundo</taxon>
    </lineage>
</organism>
<accession>A0A0A8Y7F8</accession>
<dbReference type="EMBL" id="GBRH01275826">
    <property type="protein sequence ID" value="JAD22069.1"/>
    <property type="molecule type" value="Transcribed_RNA"/>
</dbReference>
<reference evidence="1" key="1">
    <citation type="submission" date="2014-09" db="EMBL/GenBank/DDBJ databases">
        <authorList>
            <person name="Magalhaes I.L.F."/>
            <person name="Oliveira U."/>
            <person name="Santos F.R."/>
            <person name="Vidigal T.H.D.A."/>
            <person name="Brescovit A.D."/>
            <person name="Santos A.J."/>
        </authorList>
    </citation>
    <scope>NUCLEOTIDE SEQUENCE</scope>
    <source>
        <tissue evidence="1">Shoot tissue taken approximately 20 cm above the soil surface</tissue>
    </source>
</reference>
<sequence>MVSEDWSPDTVWCCGPHLLT</sequence>
<reference evidence="1" key="2">
    <citation type="journal article" date="2015" name="Data Brief">
        <title>Shoot transcriptome of the giant reed, Arundo donax.</title>
        <authorList>
            <person name="Barrero R.A."/>
            <person name="Guerrero F.D."/>
            <person name="Moolhuijzen P."/>
            <person name="Goolsby J.A."/>
            <person name="Tidwell J."/>
            <person name="Bellgard S.E."/>
            <person name="Bellgard M.I."/>
        </authorList>
    </citation>
    <scope>NUCLEOTIDE SEQUENCE</scope>
    <source>
        <tissue evidence="1">Shoot tissue taken approximately 20 cm above the soil surface</tissue>
    </source>
</reference>
<name>A0A0A8Y7F8_ARUDO</name>
<evidence type="ECO:0000313" key="1">
    <source>
        <dbReference type="EMBL" id="JAD22069.1"/>
    </source>
</evidence>
<dbReference type="AlphaFoldDB" id="A0A0A8Y7F8"/>